<dbReference type="Pfam" id="PF00096">
    <property type="entry name" value="zf-C2H2"/>
    <property type="match status" value="2"/>
</dbReference>
<proteinExistence type="predicted"/>
<dbReference type="RefSeq" id="XP_034013147.1">
    <property type="nucleotide sequence ID" value="XM_034154620.1"/>
</dbReference>
<dbReference type="EMBL" id="SWFT01000064">
    <property type="protein sequence ID" value="KAA8904062.1"/>
    <property type="molecule type" value="Genomic_DNA"/>
</dbReference>
<dbReference type="AlphaFoldDB" id="A0A642URR8"/>
<sequence length="586" mass="64530">MDDNLAWAAAIPGAYNADPPLTNPMDLDQSPFDIDPAMVSEMSSFTPEWTQPVAPAVPPMPPHGSISGDLPESQINTNDLFTQPFDYNFPHQIQRDDHGHRSLFRKFQNDTTESPQPLTVSARSPDNNSDISHLDDPSQALHHELSPLTTTTSHTPSLSSMHSAQPSFFSAQQYFSRNSMETGSLAGSTNEYFARPSLDSGKSVRSFNGGPMSRYQSFSFSNIIPFMGERNQQQQPSEEFFSQPVMPPEQLNQQRHSIRNIFNKAPPPAQSQPPEEDLAMVDIANVDDSKVKKPKRSIFMRFKASNAATKEGAPSEEVIDEEDEPMVTECESNEAPDYGALFENVLKRKGKPSKPRKTDEGSGGDVSEQHSLHEAVTNASGSSVGQQSQNTHGSGPAPTSAAASVISGESYEDAIPQPEGAFAAGKRILGAKLINRKKAVPPNVSNGAAVTLIDGFSVAPTANGKPVATMISKGVEVEVDLKSLDLPPDTQIFPTNVINQKNRTRGRKENKEADLADASKVYLCNYCSRRFKRQEHLKRHFRSLHTFEKPYDCPMCHKKFSRQDNLNQHLKTHKGDNADEDNVIEE</sequence>
<comment type="caution">
    <text evidence="8">The sequence shown here is derived from an EMBL/GenBank/DDBJ whole genome shotgun (WGS) entry which is preliminary data.</text>
</comment>
<dbReference type="FunFam" id="3.30.160.60:FF:002343">
    <property type="entry name" value="Zinc finger protein 33A"/>
    <property type="match status" value="1"/>
</dbReference>
<dbReference type="PROSITE" id="PS50157">
    <property type="entry name" value="ZINC_FINGER_C2H2_2"/>
    <property type="match status" value="2"/>
</dbReference>
<evidence type="ECO:0000256" key="1">
    <source>
        <dbReference type="ARBA" id="ARBA00022723"/>
    </source>
</evidence>
<evidence type="ECO:0000256" key="6">
    <source>
        <dbReference type="SAM" id="MobiDB-lite"/>
    </source>
</evidence>
<keyword evidence="9" id="KW-1185">Reference proteome</keyword>
<gene>
    <name evidence="8" type="ORF">DIURU_002014</name>
</gene>
<dbReference type="GO" id="GO:0000981">
    <property type="term" value="F:DNA-binding transcription factor activity, RNA polymerase II-specific"/>
    <property type="evidence" value="ECO:0007669"/>
    <property type="project" value="TreeGrafter"/>
</dbReference>
<keyword evidence="2" id="KW-0677">Repeat</keyword>
<organism evidence="8 9">
    <name type="scientific">Diutina rugosa</name>
    <name type="common">Yeast</name>
    <name type="synonym">Candida rugosa</name>
    <dbReference type="NCBI Taxonomy" id="5481"/>
    <lineage>
        <taxon>Eukaryota</taxon>
        <taxon>Fungi</taxon>
        <taxon>Dikarya</taxon>
        <taxon>Ascomycota</taxon>
        <taxon>Saccharomycotina</taxon>
        <taxon>Pichiomycetes</taxon>
        <taxon>Debaryomycetaceae</taxon>
        <taxon>Diutina</taxon>
    </lineage>
</organism>
<dbReference type="Proteomes" id="UP000449547">
    <property type="component" value="Unassembled WGS sequence"/>
</dbReference>
<dbReference type="GO" id="GO:0005634">
    <property type="term" value="C:nucleus"/>
    <property type="evidence" value="ECO:0007669"/>
    <property type="project" value="TreeGrafter"/>
</dbReference>
<evidence type="ECO:0000313" key="9">
    <source>
        <dbReference type="Proteomes" id="UP000449547"/>
    </source>
</evidence>
<dbReference type="Gene3D" id="3.30.160.60">
    <property type="entry name" value="Classic Zinc Finger"/>
    <property type="match status" value="2"/>
</dbReference>
<feature type="compositionally biased region" description="Polar residues" evidence="6">
    <location>
        <begin position="109"/>
        <end position="131"/>
    </location>
</feature>
<dbReference type="OrthoDB" id="654211at2759"/>
<feature type="region of interest" description="Disordered" evidence="6">
    <location>
        <begin position="60"/>
        <end position="83"/>
    </location>
</feature>
<evidence type="ECO:0000256" key="2">
    <source>
        <dbReference type="ARBA" id="ARBA00022737"/>
    </source>
</evidence>
<dbReference type="InterPro" id="IPR050717">
    <property type="entry name" value="C2H2-ZF_Transcription_Reg"/>
</dbReference>
<evidence type="ECO:0000259" key="7">
    <source>
        <dbReference type="PROSITE" id="PS50157"/>
    </source>
</evidence>
<evidence type="ECO:0000256" key="5">
    <source>
        <dbReference type="PROSITE-ProRule" id="PRU00042"/>
    </source>
</evidence>
<dbReference type="GeneID" id="54780665"/>
<feature type="region of interest" description="Disordered" evidence="6">
    <location>
        <begin position="108"/>
        <end position="137"/>
    </location>
</feature>
<feature type="compositionally biased region" description="Acidic residues" evidence="6">
    <location>
        <begin position="317"/>
        <end position="334"/>
    </location>
</feature>
<keyword evidence="1" id="KW-0479">Metal-binding</keyword>
<feature type="domain" description="C2H2-type" evidence="7">
    <location>
        <begin position="522"/>
        <end position="550"/>
    </location>
</feature>
<dbReference type="GO" id="GO:0000977">
    <property type="term" value="F:RNA polymerase II transcription regulatory region sequence-specific DNA binding"/>
    <property type="evidence" value="ECO:0007669"/>
    <property type="project" value="TreeGrafter"/>
</dbReference>
<protein>
    <recommendedName>
        <fullName evidence="7">C2H2-type domain-containing protein</fullName>
    </recommendedName>
</protein>
<keyword evidence="4" id="KW-0862">Zinc</keyword>
<dbReference type="InterPro" id="IPR013087">
    <property type="entry name" value="Znf_C2H2_type"/>
</dbReference>
<feature type="region of interest" description="Disordered" evidence="6">
    <location>
        <begin position="306"/>
        <end position="405"/>
    </location>
</feature>
<feature type="domain" description="C2H2-type" evidence="7">
    <location>
        <begin position="551"/>
        <end position="578"/>
    </location>
</feature>
<dbReference type="VEuPathDB" id="FungiDB:DIURU_002014"/>
<dbReference type="PANTHER" id="PTHR14196:SF12">
    <property type="entry name" value="ZINC FINGER PROTEIN 208-LIKE"/>
    <property type="match status" value="1"/>
</dbReference>
<evidence type="ECO:0000256" key="4">
    <source>
        <dbReference type="ARBA" id="ARBA00022833"/>
    </source>
</evidence>
<dbReference type="SUPFAM" id="SSF57667">
    <property type="entry name" value="beta-beta-alpha zinc fingers"/>
    <property type="match status" value="1"/>
</dbReference>
<dbReference type="InterPro" id="IPR036236">
    <property type="entry name" value="Znf_C2H2_sf"/>
</dbReference>
<accession>A0A642URR8</accession>
<evidence type="ECO:0000313" key="8">
    <source>
        <dbReference type="EMBL" id="KAA8904062.1"/>
    </source>
</evidence>
<dbReference type="SMART" id="SM00355">
    <property type="entry name" value="ZnF_C2H2"/>
    <property type="match status" value="2"/>
</dbReference>
<dbReference type="PANTHER" id="PTHR14196">
    <property type="entry name" value="ODD-SKIPPED - RELATED"/>
    <property type="match status" value="1"/>
</dbReference>
<feature type="compositionally biased region" description="Low complexity" evidence="6">
    <location>
        <begin position="393"/>
        <end position="404"/>
    </location>
</feature>
<evidence type="ECO:0000256" key="3">
    <source>
        <dbReference type="ARBA" id="ARBA00022771"/>
    </source>
</evidence>
<name>A0A642URR8_DIURU</name>
<feature type="compositionally biased region" description="Polar residues" evidence="6">
    <location>
        <begin position="377"/>
        <end position="392"/>
    </location>
</feature>
<reference evidence="8 9" key="1">
    <citation type="submission" date="2019-07" db="EMBL/GenBank/DDBJ databases">
        <title>Genome assembly of two rare yeast pathogens: Diutina rugosa and Trichomonascus ciferrii.</title>
        <authorList>
            <person name="Mixao V."/>
            <person name="Saus E."/>
            <person name="Hansen A."/>
            <person name="Lass-Flor C."/>
            <person name="Gabaldon T."/>
        </authorList>
    </citation>
    <scope>NUCLEOTIDE SEQUENCE [LARGE SCALE GENOMIC DNA]</scope>
    <source>
        <strain evidence="8 9">CBS 613</strain>
    </source>
</reference>
<dbReference type="PROSITE" id="PS00028">
    <property type="entry name" value="ZINC_FINGER_C2H2_1"/>
    <property type="match status" value="2"/>
</dbReference>
<dbReference type="GO" id="GO:0008270">
    <property type="term" value="F:zinc ion binding"/>
    <property type="evidence" value="ECO:0007669"/>
    <property type="project" value="UniProtKB-KW"/>
</dbReference>
<keyword evidence="3 5" id="KW-0863">Zinc-finger</keyword>